<name>G0NF90_CAEBE</name>
<dbReference type="InParanoid" id="G0NF90"/>
<sequence length="93" mass="10543">MSKTISLILLLFFVGNALSYMKNANKPVQHRSDPIGNEAEHGDHHSHAEKIAEHLNRMTQELQLLEMQFVKFNEDYMMAKGNSSNSSNSTNSH</sequence>
<evidence type="ECO:0000256" key="2">
    <source>
        <dbReference type="SAM" id="SignalP"/>
    </source>
</evidence>
<evidence type="ECO:0000313" key="3">
    <source>
        <dbReference type="EMBL" id="EGT59236.1"/>
    </source>
</evidence>
<proteinExistence type="predicted"/>
<evidence type="ECO:0000256" key="1">
    <source>
        <dbReference type="SAM" id="MobiDB-lite"/>
    </source>
</evidence>
<accession>G0NF90</accession>
<feature type="compositionally biased region" description="Basic and acidic residues" evidence="1">
    <location>
        <begin position="30"/>
        <end position="49"/>
    </location>
</feature>
<gene>
    <name evidence="3" type="ORF">CAEBREN_06175</name>
</gene>
<keyword evidence="4" id="KW-1185">Reference proteome</keyword>
<dbReference type="HOGENOM" id="CLU_2499879_0_0_1"/>
<evidence type="ECO:0000313" key="4">
    <source>
        <dbReference type="Proteomes" id="UP000008068"/>
    </source>
</evidence>
<organism evidence="4">
    <name type="scientific">Caenorhabditis brenneri</name>
    <name type="common">Nematode worm</name>
    <dbReference type="NCBI Taxonomy" id="135651"/>
    <lineage>
        <taxon>Eukaryota</taxon>
        <taxon>Metazoa</taxon>
        <taxon>Ecdysozoa</taxon>
        <taxon>Nematoda</taxon>
        <taxon>Chromadorea</taxon>
        <taxon>Rhabditida</taxon>
        <taxon>Rhabditina</taxon>
        <taxon>Rhabditomorpha</taxon>
        <taxon>Rhabditoidea</taxon>
        <taxon>Rhabditidae</taxon>
        <taxon>Peloderinae</taxon>
        <taxon>Caenorhabditis</taxon>
    </lineage>
</organism>
<feature type="chain" id="PRO_5003405210" evidence="2">
    <location>
        <begin position="20"/>
        <end position="93"/>
    </location>
</feature>
<dbReference type="EMBL" id="GL379875">
    <property type="protein sequence ID" value="EGT59236.1"/>
    <property type="molecule type" value="Genomic_DNA"/>
</dbReference>
<feature type="region of interest" description="Disordered" evidence="1">
    <location>
        <begin position="27"/>
        <end position="49"/>
    </location>
</feature>
<dbReference type="AlphaFoldDB" id="G0NF90"/>
<keyword evidence="2" id="KW-0732">Signal</keyword>
<dbReference type="Proteomes" id="UP000008068">
    <property type="component" value="Unassembled WGS sequence"/>
</dbReference>
<reference evidence="4" key="1">
    <citation type="submission" date="2011-07" db="EMBL/GenBank/DDBJ databases">
        <authorList>
            <consortium name="Caenorhabditis brenneri Sequencing and Analysis Consortium"/>
            <person name="Wilson R.K."/>
        </authorList>
    </citation>
    <scope>NUCLEOTIDE SEQUENCE [LARGE SCALE GENOMIC DNA]</scope>
    <source>
        <strain evidence="4">PB2801</strain>
    </source>
</reference>
<protein>
    <submittedName>
        <fullName evidence="3">Uncharacterized protein</fullName>
    </submittedName>
</protein>
<feature type="signal peptide" evidence="2">
    <location>
        <begin position="1"/>
        <end position="19"/>
    </location>
</feature>